<name>A0AAD7SS72_9TELE</name>
<dbReference type="EMBL" id="JAINUG010000037">
    <property type="protein sequence ID" value="KAJ8407859.1"/>
    <property type="molecule type" value="Genomic_DNA"/>
</dbReference>
<feature type="compositionally biased region" description="Low complexity" evidence="1">
    <location>
        <begin position="258"/>
        <end position="270"/>
    </location>
</feature>
<accession>A0AAD7SS72</accession>
<proteinExistence type="predicted"/>
<gene>
    <name evidence="2" type="ORF">AAFF_G00269030</name>
</gene>
<dbReference type="Proteomes" id="UP001221898">
    <property type="component" value="Unassembled WGS sequence"/>
</dbReference>
<sequence>MFGELRFIRRYNAKEAINLRAPTAGALKARAWLLSATKWAEEAPACFGQAETERSSELAPPPHLSCSQHTEVKPICTWATRKVEESLHLAEQNTRLQERTWAGISGEGQRRGPHGHARAAKITLSLCLGLVLNEAFTFNPLVIPGPFDSGLAGPLGRPTGQRGLYGARLPYLSPLLAPAFLGLPCLRTDDNSCPRFPEANEKCPRDPGHDTRVREGAGSGSPSLTTATGAKSISCLATVPLPHSTAAFPPDPPNRWHAAGSSAGSSVSGSSPKIPYVINCQLHGCPYGTEAALSNPYSCLQWPGPPVV</sequence>
<comment type="caution">
    <text evidence="2">The sequence shown here is derived from an EMBL/GenBank/DDBJ whole genome shotgun (WGS) entry which is preliminary data.</text>
</comment>
<feature type="region of interest" description="Disordered" evidence="1">
    <location>
        <begin position="197"/>
        <end position="226"/>
    </location>
</feature>
<organism evidence="2 3">
    <name type="scientific">Aldrovandia affinis</name>
    <dbReference type="NCBI Taxonomy" id="143900"/>
    <lineage>
        <taxon>Eukaryota</taxon>
        <taxon>Metazoa</taxon>
        <taxon>Chordata</taxon>
        <taxon>Craniata</taxon>
        <taxon>Vertebrata</taxon>
        <taxon>Euteleostomi</taxon>
        <taxon>Actinopterygii</taxon>
        <taxon>Neopterygii</taxon>
        <taxon>Teleostei</taxon>
        <taxon>Notacanthiformes</taxon>
        <taxon>Halosauridae</taxon>
        <taxon>Aldrovandia</taxon>
    </lineage>
</organism>
<evidence type="ECO:0000256" key="1">
    <source>
        <dbReference type="SAM" id="MobiDB-lite"/>
    </source>
</evidence>
<feature type="compositionally biased region" description="Basic and acidic residues" evidence="1">
    <location>
        <begin position="197"/>
        <end position="215"/>
    </location>
</feature>
<dbReference type="AlphaFoldDB" id="A0AAD7SS72"/>
<reference evidence="2" key="1">
    <citation type="journal article" date="2023" name="Science">
        <title>Genome structures resolve the early diversification of teleost fishes.</title>
        <authorList>
            <person name="Parey E."/>
            <person name="Louis A."/>
            <person name="Montfort J."/>
            <person name="Bouchez O."/>
            <person name="Roques C."/>
            <person name="Iampietro C."/>
            <person name="Lluch J."/>
            <person name="Castinel A."/>
            <person name="Donnadieu C."/>
            <person name="Desvignes T."/>
            <person name="Floi Bucao C."/>
            <person name="Jouanno E."/>
            <person name="Wen M."/>
            <person name="Mejri S."/>
            <person name="Dirks R."/>
            <person name="Jansen H."/>
            <person name="Henkel C."/>
            <person name="Chen W.J."/>
            <person name="Zahm M."/>
            <person name="Cabau C."/>
            <person name="Klopp C."/>
            <person name="Thompson A.W."/>
            <person name="Robinson-Rechavi M."/>
            <person name="Braasch I."/>
            <person name="Lecointre G."/>
            <person name="Bobe J."/>
            <person name="Postlethwait J.H."/>
            <person name="Berthelot C."/>
            <person name="Roest Crollius H."/>
            <person name="Guiguen Y."/>
        </authorList>
    </citation>
    <scope>NUCLEOTIDE SEQUENCE</scope>
    <source>
        <strain evidence="2">NC1722</strain>
    </source>
</reference>
<evidence type="ECO:0000313" key="3">
    <source>
        <dbReference type="Proteomes" id="UP001221898"/>
    </source>
</evidence>
<protein>
    <submittedName>
        <fullName evidence="2">Uncharacterized protein</fullName>
    </submittedName>
</protein>
<evidence type="ECO:0000313" key="2">
    <source>
        <dbReference type="EMBL" id="KAJ8407859.1"/>
    </source>
</evidence>
<keyword evidence="3" id="KW-1185">Reference proteome</keyword>
<feature type="region of interest" description="Disordered" evidence="1">
    <location>
        <begin position="246"/>
        <end position="270"/>
    </location>
</feature>